<sequence length="171" mass="18932">MTDPGVDFDLDIDGEWHVDDEGVIRRQTSRAVAESSFEGIKERIDGGLSWGVAGVCTDGDSVLLVRQDGQWVLPGGGVEPGESREDALVREMREETGLATTVTELECVTEQTFTFDGDSRAFKFAIYRVDFEGELTDDPGLEDESITDIGWFETLPEDTLDRDLVRYLGSD</sequence>
<evidence type="ECO:0000256" key="1">
    <source>
        <dbReference type="ARBA" id="ARBA00001946"/>
    </source>
</evidence>
<keyword evidence="5" id="KW-1185">Reference proteome</keyword>
<dbReference type="GO" id="GO:0016787">
    <property type="term" value="F:hydrolase activity"/>
    <property type="evidence" value="ECO:0007669"/>
    <property type="project" value="UniProtKB-KW"/>
</dbReference>
<dbReference type="InterPro" id="IPR015797">
    <property type="entry name" value="NUDIX_hydrolase-like_dom_sf"/>
</dbReference>
<reference evidence="4 5" key="1">
    <citation type="journal article" date="2019" name="Int. J. Syst. Evol. Microbiol.">
        <title>The Global Catalogue of Microorganisms (GCM) 10K type strain sequencing project: providing services to taxonomists for standard genome sequencing and annotation.</title>
        <authorList>
            <consortium name="The Broad Institute Genomics Platform"/>
            <consortium name="The Broad Institute Genome Sequencing Center for Infectious Disease"/>
            <person name="Wu L."/>
            <person name="Ma J."/>
        </authorList>
    </citation>
    <scope>NUCLEOTIDE SEQUENCE [LARGE SCALE GENOMIC DNA]</scope>
    <source>
        <strain evidence="4 5">DSM 29988</strain>
    </source>
</reference>
<dbReference type="InterPro" id="IPR020476">
    <property type="entry name" value="Nudix_hydrolase"/>
</dbReference>
<dbReference type="RefSeq" id="WP_390221273.1">
    <property type="nucleotide sequence ID" value="NZ_JBHTAA010000001.1"/>
</dbReference>
<dbReference type="PRINTS" id="PR00502">
    <property type="entry name" value="NUDIXFAMILY"/>
</dbReference>
<dbReference type="AlphaFoldDB" id="A0ABD5Z9M6"/>
<organism evidence="4 5">
    <name type="scientific">Haloferax namakaokahaiae</name>
    <dbReference type="NCBI Taxonomy" id="1748331"/>
    <lineage>
        <taxon>Archaea</taxon>
        <taxon>Methanobacteriati</taxon>
        <taxon>Methanobacteriota</taxon>
        <taxon>Stenosarchaea group</taxon>
        <taxon>Halobacteria</taxon>
        <taxon>Halobacteriales</taxon>
        <taxon>Haloferacaceae</taxon>
        <taxon>Haloferax</taxon>
    </lineage>
</organism>
<evidence type="ECO:0000313" key="5">
    <source>
        <dbReference type="Proteomes" id="UP001596481"/>
    </source>
</evidence>
<accession>A0ABD5Z9M6</accession>
<dbReference type="EMBL" id="JBHTAA010000001">
    <property type="protein sequence ID" value="MFC7201969.1"/>
    <property type="molecule type" value="Genomic_DNA"/>
</dbReference>
<dbReference type="InterPro" id="IPR000086">
    <property type="entry name" value="NUDIX_hydrolase_dom"/>
</dbReference>
<dbReference type="Gene3D" id="3.90.79.10">
    <property type="entry name" value="Nucleoside Triphosphate Pyrophosphohydrolase"/>
    <property type="match status" value="1"/>
</dbReference>
<keyword evidence="2" id="KW-0378">Hydrolase</keyword>
<dbReference type="SUPFAM" id="SSF55811">
    <property type="entry name" value="Nudix"/>
    <property type="match status" value="1"/>
</dbReference>
<protein>
    <submittedName>
        <fullName evidence="4">NUDIX domain-containing protein</fullName>
    </submittedName>
</protein>
<name>A0ABD5Z9M6_9EURY</name>
<comment type="cofactor">
    <cofactor evidence="1">
        <name>Mg(2+)</name>
        <dbReference type="ChEBI" id="CHEBI:18420"/>
    </cofactor>
</comment>
<dbReference type="PROSITE" id="PS51462">
    <property type="entry name" value="NUDIX"/>
    <property type="match status" value="1"/>
</dbReference>
<dbReference type="Proteomes" id="UP001596481">
    <property type="component" value="Unassembled WGS sequence"/>
</dbReference>
<dbReference type="PANTHER" id="PTHR43046">
    <property type="entry name" value="GDP-MANNOSE MANNOSYL HYDROLASE"/>
    <property type="match status" value="1"/>
</dbReference>
<evidence type="ECO:0000259" key="3">
    <source>
        <dbReference type="PROSITE" id="PS51462"/>
    </source>
</evidence>
<comment type="caution">
    <text evidence="4">The sequence shown here is derived from an EMBL/GenBank/DDBJ whole genome shotgun (WGS) entry which is preliminary data.</text>
</comment>
<proteinExistence type="predicted"/>
<dbReference type="PANTHER" id="PTHR43046:SF14">
    <property type="entry name" value="MUTT_NUDIX FAMILY PROTEIN"/>
    <property type="match status" value="1"/>
</dbReference>
<feature type="domain" description="Nudix hydrolase" evidence="3">
    <location>
        <begin position="45"/>
        <end position="171"/>
    </location>
</feature>
<dbReference type="PROSITE" id="PS00893">
    <property type="entry name" value="NUDIX_BOX"/>
    <property type="match status" value="1"/>
</dbReference>
<evidence type="ECO:0000313" key="4">
    <source>
        <dbReference type="EMBL" id="MFC7201969.1"/>
    </source>
</evidence>
<gene>
    <name evidence="4" type="ORF">ACFQJC_00430</name>
</gene>
<evidence type="ECO:0000256" key="2">
    <source>
        <dbReference type="ARBA" id="ARBA00022801"/>
    </source>
</evidence>
<dbReference type="Pfam" id="PF00293">
    <property type="entry name" value="NUDIX"/>
    <property type="match status" value="1"/>
</dbReference>
<dbReference type="InterPro" id="IPR020084">
    <property type="entry name" value="NUDIX_hydrolase_CS"/>
</dbReference>